<dbReference type="EMBL" id="QZWG01000007">
    <property type="protein sequence ID" value="RZC02156.1"/>
    <property type="molecule type" value="Genomic_DNA"/>
</dbReference>
<dbReference type="Proteomes" id="UP000289340">
    <property type="component" value="Chromosome 7"/>
</dbReference>
<dbReference type="PANTHER" id="PTHR46710">
    <property type="entry name" value="ARM REPEAT PROTEIN INTERACTING WITH ABF2"/>
    <property type="match status" value="1"/>
</dbReference>
<evidence type="ECO:0000313" key="3">
    <source>
        <dbReference type="Proteomes" id="UP000289340"/>
    </source>
</evidence>
<accession>A0A445JUJ0</accession>
<feature type="signal peptide" evidence="1">
    <location>
        <begin position="1"/>
        <end position="29"/>
    </location>
</feature>
<organism evidence="2 3">
    <name type="scientific">Glycine soja</name>
    <name type="common">Wild soybean</name>
    <dbReference type="NCBI Taxonomy" id="3848"/>
    <lineage>
        <taxon>Eukaryota</taxon>
        <taxon>Viridiplantae</taxon>
        <taxon>Streptophyta</taxon>
        <taxon>Embryophyta</taxon>
        <taxon>Tracheophyta</taxon>
        <taxon>Spermatophyta</taxon>
        <taxon>Magnoliopsida</taxon>
        <taxon>eudicotyledons</taxon>
        <taxon>Gunneridae</taxon>
        <taxon>Pentapetalae</taxon>
        <taxon>rosids</taxon>
        <taxon>fabids</taxon>
        <taxon>Fabales</taxon>
        <taxon>Fabaceae</taxon>
        <taxon>Papilionoideae</taxon>
        <taxon>50 kb inversion clade</taxon>
        <taxon>NPAAA clade</taxon>
        <taxon>indigoferoid/millettioid clade</taxon>
        <taxon>Phaseoleae</taxon>
        <taxon>Glycine</taxon>
        <taxon>Glycine subgen. Soja</taxon>
    </lineage>
</organism>
<sequence>MAAHEGRHRRESQLFALLLLLLPPQGFQSRQGGRRYAQLRLNDHVEWARAVTKGTRRRDFGGLQLFLRAKYFRECQEERGGNGLFHGERGFVEGFGVEEEDDGWTDIVADIIKAGGFQTLKGEHFEDQPTKECAGIITLKRLEEKMQGQFYSSLAGTESLIYLMGFAEKRLMIVKLHSLTTIIVKSGPVIELIEVIGLKLLLDILESTSVKQKGNASAALHKLAAKASSSVSLFDAAPPSTSHQDISVESVSLMYKMSEDFNDTKLKHAFILFMLENFDKPRLEAWYCHVVPDIRMFLTYQVSSIQLTYEDS</sequence>
<gene>
    <name evidence="2" type="ORF">D0Y65_017346</name>
</gene>
<evidence type="ECO:0000256" key="1">
    <source>
        <dbReference type="SAM" id="SignalP"/>
    </source>
</evidence>
<dbReference type="InterPro" id="IPR044282">
    <property type="entry name" value="ABAP1/ARIA"/>
</dbReference>
<proteinExistence type="predicted"/>
<protein>
    <submittedName>
        <fullName evidence="2">Armadillo BTB protein ABAP1</fullName>
    </submittedName>
</protein>
<reference evidence="2 3" key="1">
    <citation type="submission" date="2018-09" db="EMBL/GenBank/DDBJ databases">
        <title>A high-quality reference genome of wild soybean provides a powerful tool to mine soybean genomes.</title>
        <authorList>
            <person name="Xie M."/>
            <person name="Chung C.Y.L."/>
            <person name="Li M.-W."/>
            <person name="Wong F.-L."/>
            <person name="Chan T.-F."/>
            <person name="Lam H.-M."/>
        </authorList>
    </citation>
    <scope>NUCLEOTIDE SEQUENCE [LARGE SCALE GENOMIC DNA]</scope>
    <source>
        <strain evidence="3">cv. W05</strain>
        <tissue evidence="2">Hypocotyl of etiolated seedlings</tissue>
    </source>
</reference>
<dbReference type="AlphaFoldDB" id="A0A445JUJ0"/>
<name>A0A445JUJ0_GLYSO</name>
<comment type="caution">
    <text evidence="2">The sequence shown here is derived from an EMBL/GenBank/DDBJ whole genome shotgun (WGS) entry which is preliminary data.</text>
</comment>
<dbReference type="PANTHER" id="PTHR46710:SF11">
    <property type="entry name" value="ARMADILLO BTB ARABIDOPSIS PROTEIN 1"/>
    <property type="match status" value="1"/>
</dbReference>
<keyword evidence="1" id="KW-0732">Signal</keyword>
<keyword evidence="3" id="KW-1185">Reference proteome</keyword>
<feature type="chain" id="PRO_5019494482" evidence="1">
    <location>
        <begin position="30"/>
        <end position="312"/>
    </location>
</feature>
<evidence type="ECO:0000313" key="2">
    <source>
        <dbReference type="EMBL" id="RZC02156.1"/>
    </source>
</evidence>